<evidence type="ECO:0000256" key="7">
    <source>
        <dbReference type="ARBA" id="ARBA00022962"/>
    </source>
</evidence>
<feature type="binding site" evidence="10">
    <location>
        <position position="102"/>
    </location>
    <ligand>
        <name>L-glutamine</name>
        <dbReference type="ChEBI" id="CHEBI:58359"/>
    </ligand>
</feature>
<keyword evidence="9" id="KW-0028">Amino-acid biosynthesis</keyword>
<dbReference type="InterPro" id="IPR029055">
    <property type="entry name" value="Ntn_hydrolases_N"/>
</dbReference>
<reference evidence="14" key="1">
    <citation type="submission" date="2016-10" db="EMBL/GenBank/DDBJ databases">
        <authorList>
            <person name="Varghese N."/>
            <person name="Submissions S."/>
        </authorList>
    </citation>
    <scope>NUCLEOTIDE SEQUENCE [LARGE SCALE GENOMIC DNA]</scope>
    <source>
        <strain evidence="14">CGMCC 1.3566</strain>
    </source>
</reference>
<evidence type="ECO:0000256" key="6">
    <source>
        <dbReference type="ARBA" id="ARBA00022888"/>
    </source>
</evidence>
<comment type="pathway">
    <text evidence="1">Amino-acid biosynthesis; L-asparagine biosynthesis; L-asparagine from L-aspartate (L-Gln route): step 1/1.</text>
</comment>
<sequence>MCGITGIINWKKDLESERSWLQKMTDTLTLRGPDDSNLWIERHVAFGHKRLAVVDLEGGKQPMIKQHHKKHYTLVYNGELYNTEDLRKSLRKKGYTFQTTSDTEVLLTAYIEWKEDCVDYLNGIFAFGVWDDEKEQIFMARDRLGVKPLFFYYNDGHFLFGSELKAILAHPNIKTEIDREGLSEIFGLGPSRTPGHGIFKNIQELRPGHALTLSKNGLKIFRYWNVQSYEHKDSAEETAERVRELFIDAVTRQLVADVPVSTFLSGGVDSSGITAIASRYFEDKGEGPLTTFSIDYEGNDQYFETSRFQPSSDGPWIKKMVDHFSTDHHNEVISGEELADLLKKSVELRDQPGMADIDSSLLWFCTKIKKHTTVSLSGECADEIFGGYPWFHQPNTNESAGFPWMKSLDSRIDLLHPEWQKKLDLKNYVHNRYQDTIKETPLLEGEGPEDTKRRELFYLNMHWFMQQLLDRKDRMSMGASLEVRVPFADHRLVEYVWNIPWDIKMYGNREKGILRKALEGLLPDEILYRKKSPYPKTFQPEYTTAVKQWMNEILADSSSPLFEFVQRNKVEAIVRSEGKEFKDPWFGQLMKGPQLIAHLCQIDYWLRTYDVKVSD</sequence>
<feature type="binding site" evidence="10">
    <location>
        <begin position="377"/>
        <end position="378"/>
    </location>
    <ligand>
        <name>ATP</name>
        <dbReference type="ChEBI" id="CHEBI:30616"/>
    </ligand>
</feature>
<evidence type="ECO:0000256" key="1">
    <source>
        <dbReference type="ARBA" id="ARBA00005187"/>
    </source>
</evidence>
<accession>A0A1I0JHS8</accession>
<feature type="domain" description="Glutamine amidotransferase type-2" evidence="12">
    <location>
        <begin position="2"/>
        <end position="216"/>
    </location>
</feature>
<dbReference type="PIRSF" id="PIRSF001589">
    <property type="entry name" value="Asn_synthetase_glu-h"/>
    <property type="match status" value="1"/>
</dbReference>
<gene>
    <name evidence="13" type="ORF">SAMN05421676_11925</name>
</gene>
<evidence type="ECO:0000256" key="4">
    <source>
        <dbReference type="ARBA" id="ARBA00022741"/>
    </source>
</evidence>
<dbReference type="SUPFAM" id="SSF52402">
    <property type="entry name" value="Adenine nucleotide alpha hydrolases-like"/>
    <property type="match status" value="1"/>
</dbReference>
<name>A0A1I0JHS8_9BACI</name>
<dbReference type="InterPro" id="IPR001962">
    <property type="entry name" value="Asn_synthase"/>
</dbReference>
<dbReference type="OrthoDB" id="9763290at2"/>
<keyword evidence="14" id="KW-1185">Reference proteome</keyword>
<comment type="catalytic activity">
    <reaction evidence="8">
        <text>L-aspartate + L-glutamine + ATP + H2O = L-asparagine + L-glutamate + AMP + diphosphate + H(+)</text>
        <dbReference type="Rhea" id="RHEA:12228"/>
        <dbReference type="ChEBI" id="CHEBI:15377"/>
        <dbReference type="ChEBI" id="CHEBI:15378"/>
        <dbReference type="ChEBI" id="CHEBI:29985"/>
        <dbReference type="ChEBI" id="CHEBI:29991"/>
        <dbReference type="ChEBI" id="CHEBI:30616"/>
        <dbReference type="ChEBI" id="CHEBI:33019"/>
        <dbReference type="ChEBI" id="CHEBI:58048"/>
        <dbReference type="ChEBI" id="CHEBI:58359"/>
        <dbReference type="ChEBI" id="CHEBI:456215"/>
        <dbReference type="EC" id="6.3.5.4"/>
    </reaction>
</comment>
<dbReference type="RefSeq" id="WP_093137786.1">
    <property type="nucleotide sequence ID" value="NZ_FOHJ01000019.1"/>
</dbReference>
<dbReference type="Proteomes" id="UP000199095">
    <property type="component" value="Unassembled WGS sequence"/>
</dbReference>
<dbReference type="Gene3D" id="3.40.50.620">
    <property type="entry name" value="HUPs"/>
    <property type="match status" value="1"/>
</dbReference>
<dbReference type="PROSITE" id="PS51278">
    <property type="entry name" value="GATASE_TYPE_2"/>
    <property type="match status" value="1"/>
</dbReference>
<dbReference type="InterPro" id="IPR033738">
    <property type="entry name" value="AsnB_N"/>
</dbReference>
<evidence type="ECO:0000259" key="12">
    <source>
        <dbReference type="PROSITE" id="PS51278"/>
    </source>
</evidence>
<keyword evidence="4 10" id="KW-0547">Nucleotide-binding</keyword>
<evidence type="ECO:0000256" key="3">
    <source>
        <dbReference type="ARBA" id="ARBA00012737"/>
    </source>
</evidence>
<feature type="active site" description="For GATase activity" evidence="9">
    <location>
        <position position="2"/>
    </location>
</feature>
<evidence type="ECO:0000256" key="10">
    <source>
        <dbReference type="PIRSR" id="PIRSR001589-2"/>
    </source>
</evidence>
<dbReference type="SUPFAM" id="SSF56235">
    <property type="entry name" value="N-terminal nucleophile aminohydrolases (Ntn hydrolases)"/>
    <property type="match status" value="1"/>
</dbReference>
<dbReference type="PANTHER" id="PTHR43284">
    <property type="entry name" value="ASPARAGINE SYNTHETASE (GLUTAMINE-HYDROLYZING)"/>
    <property type="match status" value="1"/>
</dbReference>
<dbReference type="Gene3D" id="3.60.20.10">
    <property type="entry name" value="Glutamine Phosphoribosylpyrophosphate, subunit 1, domain 1"/>
    <property type="match status" value="1"/>
</dbReference>
<keyword evidence="6 9" id="KW-0061">Asparagine biosynthesis</keyword>
<evidence type="ECO:0000256" key="5">
    <source>
        <dbReference type="ARBA" id="ARBA00022840"/>
    </source>
</evidence>
<dbReference type="InterPro" id="IPR006426">
    <property type="entry name" value="Asn_synth_AEB"/>
</dbReference>
<keyword evidence="7 9" id="KW-0315">Glutamine amidotransferase</keyword>
<dbReference type="Pfam" id="PF00733">
    <property type="entry name" value="Asn_synthase"/>
    <property type="match status" value="1"/>
</dbReference>
<dbReference type="Pfam" id="PF13537">
    <property type="entry name" value="GATase_7"/>
    <property type="match status" value="1"/>
</dbReference>
<dbReference type="InterPro" id="IPR014729">
    <property type="entry name" value="Rossmann-like_a/b/a_fold"/>
</dbReference>
<dbReference type="CDD" id="cd00712">
    <property type="entry name" value="AsnB"/>
    <property type="match status" value="1"/>
</dbReference>
<keyword evidence="5 10" id="KW-0067">ATP-binding</keyword>
<dbReference type="STRING" id="237682.SAMN05421676_11925"/>
<dbReference type="InterPro" id="IPR017932">
    <property type="entry name" value="GATase_2_dom"/>
</dbReference>
<comment type="similarity">
    <text evidence="2">Belongs to the asparagine synthetase family.</text>
</comment>
<dbReference type="GO" id="GO:0005524">
    <property type="term" value="F:ATP binding"/>
    <property type="evidence" value="ECO:0007669"/>
    <property type="project" value="UniProtKB-KW"/>
</dbReference>
<evidence type="ECO:0000313" key="14">
    <source>
        <dbReference type="Proteomes" id="UP000199095"/>
    </source>
</evidence>
<feature type="site" description="Important for beta-aspartyl-AMP intermediate formation" evidence="11">
    <location>
        <position position="379"/>
    </location>
</feature>
<evidence type="ECO:0000256" key="9">
    <source>
        <dbReference type="PIRSR" id="PIRSR001589-1"/>
    </source>
</evidence>
<dbReference type="NCBIfam" id="TIGR01536">
    <property type="entry name" value="asn_synth_AEB"/>
    <property type="match status" value="1"/>
</dbReference>
<evidence type="ECO:0000313" key="13">
    <source>
        <dbReference type="EMBL" id="SEU08899.1"/>
    </source>
</evidence>
<dbReference type="EMBL" id="FOHJ01000019">
    <property type="protein sequence ID" value="SEU08899.1"/>
    <property type="molecule type" value="Genomic_DNA"/>
</dbReference>
<dbReference type="GO" id="GO:0004066">
    <property type="term" value="F:asparagine synthase (glutamine-hydrolyzing) activity"/>
    <property type="evidence" value="ECO:0007669"/>
    <property type="project" value="UniProtKB-EC"/>
</dbReference>
<dbReference type="EC" id="6.3.5.4" evidence="3"/>
<organism evidence="13 14">
    <name type="scientific">Salinibacillus kushneri</name>
    <dbReference type="NCBI Taxonomy" id="237682"/>
    <lineage>
        <taxon>Bacteria</taxon>
        <taxon>Bacillati</taxon>
        <taxon>Bacillota</taxon>
        <taxon>Bacilli</taxon>
        <taxon>Bacillales</taxon>
        <taxon>Bacillaceae</taxon>
        <taxon>Salinibacillus</taxon>
    </lineage>
</organism>
<dbReference type="GO" id="GO:0006529">
    <property type="term" value="P:asparagine biosynthetic process"/>
    <property type="evidence" value="ECO:0007669"/>
    <property type="project" value="UniProtKB-KW"/>
</dbReference>
<protein>
    <recommendedName>
        <fullName evidence="3">asparagine synthase (glutamine-hydrolyzing)</fullName>
        <ecNumber evidence="3">6.3.5.4</ecNumber>
    </recommendedName>
</protein>
<evidence type="ECO:0000256" key="2">
    <source>
        <dbReference type="ARBA" id="ARBA00005752"/>
    </source>
</evidence>
<dbReference type="CDD" id="cd01991">
    <property type="entry name" value="Asn_synthase_B_C"/>
    <property type="match status" value="1"/>
</dbReference>
<proteinExistence type="inferred from homology"/>
<evidence type="ECO:0000256" key="11">
    <source>
        <dbReference type="PIRSR" id="PIRSR001589-3"/>
    </source>
</evidence>
<dbReference type="AlphaFoldDB" id="A0A1I0JHS8"/>
<dbReference type="GO" id="GO:0005829">
    <property type="term" value="C:cytosol"/>
    <property type="evidence" value="ECO:0007669"/>
    <property type="project" value="TreeGrafter"/>
</dbReference>
<evidence type="ECO:0000256" key="8">
    <source>
        <dbReference type="ARBA" id="ARBA00048741"/>
    </source>
</evidence>
<dbReference type="PANTHER" id="PTHR43284:SF1">
    <property type="entry name" value="ASPARAGINE SYNTHETASE"/>
    <property type="match status" value="1"/>
</dbReference>
<feature type="binding site" evidence="10">
    <location>
        <position position="294"/>
    </location>
    <ligand>
        <name>ATP</name>
        <dbReference type="ChEBI" id="CHEBI:30616"/>
    </ligand>
</feature>
<dbReference type="InterPro" id="IPR051786">
    <property type="entry name" value="ASN_synthetase/amidase"/>
</dbReference>